<dbReference type="AlphaFoldDB" id="A0A1K0GT76"/>
<gene>
    <name evidence="1" type="ORF">BG844_09740</name>
</gene>
<dbReference type="Proteomes" id="UP000182486">
    <property type="component" value="Unassembled WGS sequence"/>
</dbReference>
<protein>
    <submittedName>
        <fullName evidence="1">Uncharacterized protein</fullName>
    </submittedName>
</protein>
<reference evidence="1 2" key="1">
    <citation type="submission" date="2016-09" db="EMBL/GenBank/DDBJ databases">
        <title>Couchioplanes caeruleus draft genome sequence.</title>
        <authorList>
            <person name="Sheehan J."/>
            <person name="Caffrey P."/>
        </authorList>
    </citation>
    <scope>NUCLEOTIDE SEQUENCE [LARGE SCALE GENOMIC DNA]</scope>
    <source>
        <strain evidence="1 2">DSM 43634</strain>
    </source>
</reference>
<evidence type="ECO:0000313" key="1">
    <source>
        <dbReference type="EMBL" id="OJF14444.1"/>
    </source>
</evidence>
<dbReference type="EMBL" id="MEIA01000098">
    <property type="protein sequence ID" value="OJF14444.1"/>
    <property type="molecule type" value="Genomic_DNA"/>
</dbReference>
<sequence length="282" mass="28826">MTTTTPGRLFHGLLDDAAIFPPGDAPMADAVRAHVGRWQSPQAPLLGPFICSLPRWGELTAVLSGAPPLPLSLTLPGGAEQVAAAVAEVGAEPAVRLVALEVAGSAETLPGLVATLHRHVPPGVSVYVELPLADVTAPHIGTLVGAGLRLKIRTGGVVAAAYPGERELAGALLAAVRSGAAFKLTAGLHDPVRHRDPVTGFEHHGFLNVILATARAVEGSGADAVAEALADQDGARVAAAVAAIDDSAAGPIRRHFISFGTCSVSEPIDGLRHHGLLPEDMR</sequence>
<evidence type="ECO:0000313" key="2">
    <source>
        <dbReference type="Proteomes" id="UP000182486"/>
    </source>
</evidence>
<accession>A0A1K0GT76</accession>
<comment type="caution">
    <text evidence="1">The sequence shown here is derived from an EMBL/GenBank/DDBJ whole genome shotgun (WGS) entry which is preliminary data.</text>
</comment>
<dbReference type="RefSeq" id="WP_071804730.1">
    <property type="nucleotide sequence ID" value="NZ_MEIA01000098.1"/>
</dbReference>
<organism evidence="1 2">
    <name type="scientific">Couchioplanes caeruleus subsp. caeruleus</name>
    <dbReference type="NCBI Taxonomy" id="56427"/>
    <lineage>
        <taxon>Bacteria</taxon>
        <taxon>Bacillati</taxon>
        <taxon>Actinomycetota</taxon>
        <taxon>Actinomycetes</taxon>
        <taxon>Micromonosporales</taxon>
        <taxon>Micromonosporaceae</taxon>
        <taxon>Couchioplanes</taxon>
    </lineage>
</organism>
<name>A0A1K0GT76_9ACTN</name>
<proteinExistence type="predicted"/>
<keyword evidence="2" id="KW-1185">Reference proteome</keyword>